<evidence type="ECO:0000313" key="5">
    <source>
        <dbReference type="Proteomes" id="UP000709295"/>
    </source>
</evidence>
<sequence length="135" mass="15263">MRLSQLFVVTMATILVSSDALVTSPSPYQASTSAMGALPRDVSQRRLRSHDTTDEDEKDFEERGLEKMKRMWEAGTSADQYAMKLGIADDIVSAQHSATALGNLMRTREYKKYAAYLSFLAQKNKKKRPDLIYYS</sequence>
<dbReference type="Proteomes" id="UP000709295">
    <property type="component" value="Unassembled WGS sequence"/>
</dbReference>
<comment type="caution">
    <text evidence="4">The sequence shown here is derived from an EMBL/GenBank/DDBJ whole genome shotgun (WGS) entry which is preliminary data.</text>
</comment>
<dbReference type="AlphaFoldDB" id="A0A8J5MG43"/>
<accession>A0A8J5MG43</accession>
<gene>
    <name evidence="4" type="ORF">JG688_00008697</name>
</gene>
<dbReference type="Pfam" id="PF18488">
    <property type="entry name" value="WYL_3"/>
    <property type="match status" value="1"/>
</dbReference>
<feature type="domain" description="PexRD2 WYL" evidence="3">
    <location>
        <begin position="66"/>
        <end position="123"/>
    </location>
</feature>
<reference evidence="4" key="1">
    <citation type="submission" date="2021-01" db="EMBL/GenBank/DDBJ databases">
        <title>Phytophthora aleatoria, a newly-described species from Pinus radiata is distinct from Phytophthora cactorum isolates based on comparative genomics.</title>
        <authorList>
            <person name="Mcdougal R."/>
            <person name="Panda P."/>
            <person name="Williams N."/>
            <person name="Studholme D.J."/>
        </authorList>
    </citation>
    <scope>NUCLEOTIDE SEQUENCE</scope>
    <source>
        <strain evidence="4">NZFS 4037</strain>
    </source>
</reference>
<feature type="chain" id="PRO_5042595881" description="PexRD2 WYL domain-containing protein" evidence="2">
    <location>
        <begin position="21"/>
        <end position="135"/>
    </location>
</feature>
<dbReference type="InterPro" id="IPR040691">
    <property type="entry name" value="PexRD2_WYL"/>
</dbReference>
<keyword evidence="5" id="KW-1185">Reference proteome</keyword>
<evidence type="ECO:0000256" key="2">
    <source>
        <dbReference type="SAM" id="SignalP"/>
    </source>
</evidence>
<organism evidence="4 5">
    <name type="scientific">Phytophthora aleatoria</name>
    <dbReference type="NCBI Taxonomy" id="2496075"/>
    <lineage>
        <taxon>Eukaryota</taxon>
        <taxon>Sar</taxon>
        <taxon>Stramenopiles</taxon>
        <taxon>Oomycota</taxon>
        <taxon>Peronosporomycetes</taxon>
        <taxon>Peronosporales</taxon>
        <taxon>Peronosporaceae</taxon>
        <taxon>Phytophthora</taxon>
    </lineage>
</organism>
<protein>
    <recommendedName>
        <fullName evidence="3">PexRD2 WYL domain-containing protein</fullName>
    </recommendedName>
</protein>
<evidence type="ECO:0000256" key="1">
    <source>
        <dbReference type="SAM" id="MobiDB-lite"/>
    </source>
</evidence>
<proteinExistence type="predicted"/>
<feature type="signal peptide" evidence="2">
    <location>
        <begin position="1"/>
        <end position="20"/>
    </location>
</feature>
<name>A0A8J5MG43_9STRA</name>
<feature type="region of interest" description="Disordered" evidence="1">
    <location>
        <begin position="27"/>
        <end position="62"/>
    </location>
</feature>
<evidence type="ECO:0000259" key="3">
    <source>
        <dbReference type="Pfam" id="PF18488"/>
    </source>
</evidence>
<dbReference type="EMBL" id="JAENGY010000471">
    <property type="protein sequence ID" value="KAG6962223.1"/>
    <property type="molecule type" value="Genomic_DNA"/>
</dbReference>
<evidence type="ECO:0000313" key="4">
    <source>
        <dbReference type="EMBL" id="KAG6962223.1"/>
    </source>
</evidence>
<keyword evidence="2" id="KW-0732">Signal</keyword>